<reference evidence="4" key="1">
    <citation type="submission" date="2015-01" db="EMBL/GenBank/DDBJ databases">
        <authorList>
            <person name="Manzoor Shahid"/>
            <person name="Zubair Saima"/>
        </authorList>
    </citation>
    <scope>NUCLEOTIDE SEQUENCE [LARGE SCALE GENOMIC DNA]</scope>
    <source>
        <strain evidence="4">V1</strain>
    </source>
</reference>
<dbReference type="SMART" id="SM00470">
    <property type="entry name" value="ParB"/>
    <property type="match status" value="1"/>
</dbReference>
<dbReference type="Pfam" id="PF02195">
    <property type="entry name" value="ParB_N"/>
    <property type="match status" value="1"/>
</dbReference>
<dbReference type="InterPro" id="IPR050336">
    <property type="entry name" value="Chromosome_partition/occlusion"/>
</dbReference>
<feature type="domain" description="ParB-like N-terminal" evidence="1">
    <location>
        <begin position="1"/>
        <end position="85"/>
    </location>
</feature>
<keyword evidence="4" id="KW-1185">Reference proteome</keyword>
<evidence type="ECO:0000313" key="5">
    <source>
        <dbReference type="Proteomes" id="UP000323594"/>
    </source>
</evidence>
<dbReference type="InterPro" id="IPR036086">
    <property type="entry name" value="ParB/Sulfiredoxin_sf"/>
</dbReference>
<proteinExistence type="predicted"/>
<organism evidence="2 4">
    <name type="scientific">Treponema phagedenis</name>
    <dbReference type="NCBI Taxonomy" id="162"/>
    <lineage>
        <taxon>Bacteria</taxon>
        <taxon>Pseudomonadati</taxon>
        <taxon>Spirochaetota</taxon>
        <taxon>Spirochaetia</taxon>
        <taxon>Spirochaetales</taxon>
        <taxon>Treponemataceae</taxon>
        <taxon>Treponema</taxon>
    </lineage>
</organism>
<reference evidence="2" key="2">
    <citation type="submission" date="2015-01" db="EMBL/GenBank/DDBJ databases">
        <authorList>
            <person name="Xiang T."/>
            <person name="Song Y."/>
            <person name="Huang L."/>
            <person name="Wang B."/>
            <person name="Wu P."/>
        </authorList>
    </citation>
    <scope>NUCLEOTIDE SEQUENCE [LARGE SCALE GENOMIC DNA]</scope>
    <source>
        <strain evidence="2">V1</strain>
    </source>
</reference>
<dbReference type="GO" id="GO:0007059">
    <property type="term" value="P:chromosome segregation"/>
    <property type="evidence" value="ECO:0007669"/>
    <property type="project" value="TreeGrafter"/>
</dbReference>
<reference evidence="3 5" key="3">
    <citation type="submission" date="2019-08" db="EMBL/GenBank/DDBJ databases">
        <authorList>
            <person name="Kuhnert P."/>
        </authorList>
    </citation>
    <scope>NUCLEOTIDE SEQUENCE [LARGE SCALE GENOMIC DNA]</scope>
    <source>
        <strain evidence="3 5">B36.5</strain>
    </source>
</reference>
<dbReference type="EMBL" id="CP042817">
    <property type="protein sequence ID" value="QEJ98031.1"/>
    <property type="molecule type" value="Genomic_DNA"/>
</dbReference>
<dbReference type="CDD" id="cd16410">
    <property type="entry name" value="ParB_N_like"/>
    <property type="match status" value="1"/>
</dbReference>
<dbReference type="EMBL" id="CDNC01000001">
    <property type="protein sequence ID" value="CEM60397.1"/>
    <property type="molecule type" value="Genomic_DNA"/>
</dbReference>
<dbReference type="InterPro" id="IPR003115">
    <property type="entry name" value="ParB_N"/>
</dbReference>
<accession>A0A0B7GSB4</accession>
<dbReference type="PANTHER" id="PTHR33375">
    <property type="entry name" value="CHROMOSOME-PARTITIONING PROTEIN PARB-RELATED"/>
    <property type="match status" value="1"/>
</dbReference>
<dbReference type="RefSeq" id="WP_024752513.1">
    <property type="nucleotide sequence ID" value="NZ_CDNC01000001.1"/>
</dbReference>
<sequence>MQVAINDIKVKKRVRKEVDNIEKLAESMKQYGLLNPIILTGDFVLIAGERRLRAAKLLGWQTIEATIFDIENKIHALEIEIEENVQRQDFNDEDLSDAFAQLEKLKNPNVFVRIWETIRSFFKNLFNKEK</sequence>
<dbReference type="AlphaFoldDB" id="A0A0B7GSB4"/>
<dbReference type="Proteomes" id="UP000042527">
    <property type="component" value="Unassembled WGS sequence"/>
</dbReference>
<dbReference type="OrthoDB" id="2662582at2"/>
<name>A0A0B7GSB4_TREPH</name>
<protein>
    <submittedName>
        <fullName evidence="3">Chromosome partitioning protein ParB</fullName>
    </submittedName>
    <submittedName>
        <fullName evidence="2">ParB-like protein</fullName>
    </submittedName>
</protein>
<dbReference type="GO" id="GO:0005694">
    <property type="term" value="C:chromosome"/>
    <property type="evidence" value="ECO:0007669"/>
    <property type="project" value="TreeGrafter"/>
</dbReference>
<evidence type="ECO:0000313" key="3">
    <source>
        <dbReference type="EMBL" id="QEJ98031.1"/>
    </source>
</evidence>
<dbReference type="Gene3D" id="3.90.1530.10">
    <property type="entry name" value="Conserved hypothetical protein from pyrococcus furiosus pfu- 392566-001, ParB domain"/>
    <property type="match status" value="1"/>
</dbReference>
<evidence type="ECO:0000313" key="4">
    <source>
        <dbReference type="Proteomes" id="UP000042527"/>
    </source>
</evidence>
<dbReference type="PANTHER" id="PTHR33375:SF1">
    <property type="entry name" value="CHROMOSOME-PARTITIONING PROTEIN PARB-RELATED"/>
    <property type="match status" value="1"/>
</dbReference>
<dbReference type="GeneID" id="57753568"/>
<dbReference type="GO" id="GO:0045881">
    <property type="term" value="P:positive regulation of sporulation resulting in formation of a cellular spore"/>
    <property type="evidence" value="ECO:0007669"/>
    <property type="project" value="TreeGrafter"/>
</dbReference>
<dbReference type="SUPFAM" id="SSF110849">
    <property type="entry name" value="ParB/Sulfiredoxin"/>
    <property type="match status" value="1"/>
</dbReference>
<evidence type="ECO:0000259" key="1">
    <source>
        <dbReference type="SMART" id="SM00470"/>
    </source>
</evidence>
<dbReference type="Proteomes" id="UP000323594">
    <property type="component" value="Chromosome"/>
</dbReference>
<gene>
    <name evidence="3" type="ORF">FUT82_08495</name>
    <name evidence="2" type="ORF">TPHV1_10065</name>
</gene>
<evidence type="ECO:0000313" key="2">
    <source>
        <dbReference type="EMBL" id="CEM60397.1"/>
    </source>
</evidence>